<dbReference type="STRING" id="999415.HMPREF9943_00312"/>
<feature type="transmembrane region" description="Helical" evidence="6">
    <location>
        <begin position="264"/>
        <end position="283"/>
    </location>
</feature>
<dbReference type="RefSeq" id="WP_004801419.1">
    <property type="nucleotide sequence ID" value="NZ_AUGJ01000026.1"/>
</dbReference>
<keyword evidence="8" id="KW-1185">Reference proteome</keyword>
<dbReference type="NCBIfam" id="TIGR00374">
    <property type="entry name" value="flippase-like domain"/>
    <property type="match status" value="1"/>
</dbReference>
<feature type="transmembrane region" description="Helical" evidence="6">
    <location>
        <begin position="38"/>
        <end position="58"/>
    </location>
</feature>
<gene>
    <name evidence="6" type="primary">mprF</name>
    <name evidence="7" type="ORF">HMPREF9943_00312</name>
</gene>
<keyword evidence="6" id="KW-0808">Transferase</keyword>
<dbReference type="GO" id="GO:0006629">
    <property type="term" value="P:lipid metabolic process"/>
    <property type="evidence" value="ECO:0007669"/>
    <property type="project" value="UniProtKB-KW"/>
</dbReference>
<dbReference type="Proteomes" id="UP000011758">
    <property type="component" value="Unassembled WGS sequence"/>
</dbReference>
<comment type="function">
    <text evidence="6">Catalyzes the transfer of a lysyl group from L-lysyl-tRNA(Lys) to membrane-bound phosphatidylglycerol (PG), which produces lysylphosphatidylglycerol (LPG), a major component of the bacterial membrane with a positive net charge. LPG synthesis contributes to bacterial virulence as it is involved in the resistance mechanism against cationic antimicrobial peptides (CAMP) produces by the host's immune system (defensins, cathelicidins) and by the competing microorganisms.</text>
</comment>
<dbReference type="OrthoDB" id="9810654at2"/>
<evidence type="ECO:0000256" key="4">
    <source>
        <dbReference type="ARBA" id="ARBA00022989"/>
    </source>
</evidence>
<comment type="catalytic activity">
    <reaction evidence="6">
        <text>L-lysyl-tRNA(Lys) + a 1,2-diacyl-sn-glycero-3-phospho-(1'-sn-glycerol) = a 1,2-diacyl-sn-glycero-3-phospho-1'-(3'-O-L-lysyl)-sn-glycerol + tRNA(Lys)</text>
        <dbReference type="Rhea" id="RHEA:10668"/>
        <dbReference type="Rhea" id="RHEA-COMP:9696"/>
        <dbReference type="Rhea" id="RHEA-COMP:9697"/>
        <dbReference type="ChEBI" id="CHEBI:64716"/>
        <dbReference type="ChEBI" id="CHEBI:75792"/>
        <dbReference type="ChEBI" id="CHEBI:78442"/>
        <dbReference type="ChEBI" id="CHEBI:78529"/>
        <dbReference type="EC" id="2.3.2.3"/>
    </reaction>
</comment>
<feature type="transmembrane region" description="Helical" evidence="6">
    <location>
        <begin position="181"/>
        <end position="199"/>
    </location>
</feature>
<reference evidence="7 8" key="1">
    <citation type="submission" date="2013-02" db="EMBL/GenBank/DDBJ databases">
        <title>The Genome Sequence of Lactobacillus catenaformis F0143.</title>
        <authorList>
            <consortium name="The Broad Institute Genome Sequencing Platform"/>
            <person name="Earl A."/>
            <person name="Ward D."/>
            <person name="Feldgarden M."/>
            <person name="Gevers D."/>
            <person name="Izard J."/>
            <person name="Blanton J.M."/>
            <person name="Mathney J."/>
            <person name="Dewhirst F.E."/>
            <person name="Young S.K."/>
            <person name="Zeng Q."/>
            <person name="Gargeya S."/>
            <person name="Fitzgerald M."/>
            <person name="Haas B."/>
            <person name="Abouelleil A."/>
            <person name="Alvarado L."/>
            <person name="Arachchi H.M."/>
            <person name="Berlin A."/>
            <person name="Chapman S.B."/>
            <person name="Gearin G."/>
            <person name="Goldberg J."/>
            <person name="Griggs A."/>
            <person name="Gujja S."/>
            <person name="Hansen M."/>
            <person name="Heiman D."/>
            <person name="Howarth C."/>
            <person name="Larimer J."/>
            <person name="Lui A."/>
            <person name="MacDonald P.J.P."/>
            <person name="McCowen C."/>
            <person name="Montmayeur A."/>
            <person name="Murphy C."/>
            <person name="Neiman D."/>
            <person name="Pearson M."/>
            <person name="Priest M."/>
            <person name="Roberts A."/>
            <person name="Saif S."/>
            <person name="Shea T."/>
            <person name="Sisk P."/>
            <person name="Stolte C."/>
            <person name="Sykes S."/>
            <person name="Wortman J."/>
            <person name="Nusbaum C."/>
            <person name="Birren B."/>
        </authorList>
    </citation>
    <scope>NUCLEOTIDE SEQUENCE [LARGE SCALE GENOMIC DNA]</scope>
    <source>
        <strain evidence="7 8">OT 569</strain>
    </source>
</reference>
<accession>M2Q3T1</accession>
<dbReference type="InterPro" id="IPR022791">
    <property type="entry name" value="L-PG_synthase/AglD"/>
</dbReference>
<evidence type="ECO:0000256" key="2">
    <source>
        <dbReference type="ARBA" id="ARBA00022475"/>
    </source>
</evidence>
<evidence type="ECO:0000256" key="1">
    <source>
        <dbReference type="ARBA" id="ARBA00004651"/>
    </source>
</evidence>
<dbReference type="AlphaFoldDB" id="M2Q3T1"/>
<organism evidence="7 8">
    <name type="scientific">Eggerthia catenaformis OT 569 = DSM 20559</name>
    <dbReference type="NCBI Taxonomy" id="999415"/>
    <lineage>
        <taxon>Bacteria</taxon>
        <taxon>Bacillati</taxon>
        <taxon>Bacillota</taxon>
        <taxon>Erysipelotrichia</taxon>
        <taxon>Erysipelotrichales</taxon>
        <taxon>Coprobacillaceae</taxon>
        <taxon>Eggerthia</taxon>
    </lineage>
</organism>
<proteinExistence type="inferred from homology"/>
<dbReference type="PANTHER" id="PTHR37693">
    <property type="entry name" value="PHOSPHATIDYLGLYCEROL LYSYLTRANSFERASE"/>
    <property type="match status" value="1"/>
</dbReference>
<dbReference type="PANTHER" id="PTHR37693:SF1">
    <property type="entry name" value="INTEGRAL MEMBRANE PROTEIN"/>
    <property type="match status" value="1"/>
</dbReference>
<evidence type="ECO:0000256" key="5">
    <source>
        <dbReference type="ARBA" id="ARBA00023136"/>
    </source>
</evidence>
<keyword evidence="5 6" id="KW-0472">Membrane</keyword>
<feature type="transmembrane region" description="Helical" evidence="6">
    <location>
        <begin position="311"/>
        <end position="331"/>
    </location>
</feature>
<keyword evidence="2" id="KW-1003">Cell membrane</keyword>
<dbReference type="EMBL" id="AGEJ01000005">
    <property type="protein sequence ID" value="EMD17525.1"/>
    <property type="molecule type" value="Genomic_DNA"/>
</dbReference>
<keyword evidence="6" id="KW-0046">Antibiotic resistance</keyword>
<keyword evidence="6" id="KW-0443">Lipid metabolism</keyword>
<feature type="transmembrane region" description="Helical" evidence="6">
    <location>
        <begin position="152"/>
        <end position="174"/>
    </location>
</feature>
<dbReference type="Pfam" id="PF03706">
    <property type="entry name" value="LPG_synthase_TM"/>
    <property type="match status" value="1"/>
</dbReference>
<evidence type="ECO:0000256" key="3">
    <source>
        <dbReference type="ARBA" id="ARBA00022692"/>
    </source>
</evidence>
<dbReference type="eggNOG" id="COG0392">
    <property type="taxonomic scope" value="Bacteria"/>
</dbReference>
<sequence>MKGVKSYFINIALILLISGISLYFSIGGEFQQVKEAISSANLIWLIYLALHMLSYYLVDAYSLLCFGKVYKKDYNFKQALVNGLSGTLFNGLTPSSSGGQFVQIFVFNNQGIPPTIASSILLLAFISYQTVLISFTLVVMLVHAGYYMHEGLAVTSMAAIGFLVNFIVTAALFLGATSKRFQNFLINTVLLFLAKIHIIKNYEDSCAKIQTYFEEFRKELKLLQSDKRLFFKVCMCNLVKLLIMYSVPFFACLALRIPVRISQYFNFISLASIINLINVFLPIPGASGGSEGSYMILFGFLGQTAASSSMFIWRVFSFYYGLILGLTVFMASKDTKKKTKH</sequence>
<comment type="subcellular location">
    <subcellularLocation>
        <location evidence="1 6">Cell membrane</location>
        <topology evidence="1 6">Multi-pass membrane protein</topology>
    </subcellularLocation>
</comment>
<feature type="transmembrane region" description="Helical" evidence="6">
    <location>
        <begin position="120"/>
        <end position="146"/>
    </location>
</feature>
<dbReference type="GO" id="GO:0050071">
    <property type="term" value="F:phosphatidylglycerol lysyltransferase activity"/>
    <property type="evidence" value="ECO:0007669"/>
    <property type="project" value="UniProtKB-EC"/>
</dbReference>
<dbReference type="EC" id="2.3.2.3" evidence="6"/>
<feature type="transmembrane region" description="Helical" evidence="6">
    <location>
        <begin position="7"/>
        <end position="26"/>
    </location>
</feature>
<feature type="transmembrane region" description="Helical" evidence="6">
    <location>
        <begin position="229"/>
        <end position="252"/>
    </location>
</feature>
<comment type="similarity">
    <text evidence="6">Belongs to the LPG synthase family.</text>
</comment>
<evidence type="ECO:0000256" key="6">
    <source>
        <dbReference type="RuleBase" id="RU363042"/>
    </source>
</evidence>
<evidence type="ECO:0000313" key="7">
    <source>
        <dbReference type="EMBL" id="EMD17525.1"/>
    </source>
</evidence>
<dbReference type="GO" id="GO:0046677">
    <property type="term" value="P:response to antibiotic"/>
    <property type="evidence" value="ECO:0007669"/>
    <property type="project" value="UniProtKB-KW"/>
</dbReference>
<name>M2Q3T1_9FIRM</name>
<protein>
    <recommendedName>
        <fullName evidence="6">Phosphatidylglycerol lysyltransferase</fullName>
        <ecNumber evidence="6">2.3.2.3</ecNumber>
    </recommendedName>
    <alternativeName>
        <fullName evidence="6">Lysylphosphatidylglycerol synthase</fullName>
    </alternativeName>
</protein>
<dbReference type="GO" id="GO:0005886">
    <property type="term" value="C:plasma membrane"/>
    <property type="evidence" value="ECO:0007669"/>
    <property type="project" value="UniProtKB-SubCell"/>
</dbReference>
<keyword evidence="4 6" id="KW-1133">Transmembrane helix</keyword>
<evidence type="ECO:0000313" key="8">
    <source>
        <dbReference type="Proteomes" id="UP000011758"/>
    </source>
</evidence>
<comment type="caution">
    <text evidence="7">The sequence shown here is derived from an EMBL/GenBank/DDBJ whole genome shotgun (WGS) entry which is preliminary data.</text>
</comment>
<keyword evidence="3 6" id="KW-0812">Transmembrane</keyword>